<dbReference type="InterPro" id="IPR007059">
    <property type="entry name" value="DmsC"/>
</dbReference>
<dbReference type="GO" id="GO:0019645">
    <property type="term" value="P:anaerobic electron transport chain"/>
    <property type="evidence" value="ECO:0007669"/>
    <property type="project" value="InterPro"/>
</dbReference>
<accession>A0AAJ5QYB9</accession>
<sequence length="29" mass="3341">MGNGWHEWPLALFTVLGQCNNRQRRPMAG</sequence>
<dbReference type="Pfam" id="PF04976">
    <property type="entry name" value="DmsC"/>
    <property type="match status" value="1"/>
</dbReference>
<dbReference type="RefSeq" id="WP_224742549.1">
    <property type="nucleotide sequence ID" value="NZ_CP041247.1"/>
</dbReference>
<reference evidence="1 2" key="1">
    <citation type="journal article" date="2023" name="Microbiol. Resour. Announc.">
        <title>Complete Genome Sequence of the First Colistin-Resistant Raoultella electrica Strain.</title>
        <authorList>
            <person name="Aldeia C."/>
            <person name="Campos-Madueno E.I."/>
            <person name="Sendi P."/>
            <person name="Endimiani A."/>
        </authorList>
    </citation>
    <scope>NUCLEOTIDE SEQUENCE [LARGE SCALE GENOMIC DNA]</scope>
    <source>
        <strain evidence="1 2">S2-IND-01-C</strain>
    </source>
</reference>
<name>A0AAJ5QYB9_9ENTR</name>
<dbReference type="EMBL" id="CP112887">
    <property type="protein sequence ID" value="WBW63572.1"/>
    <property type="molecule type" value="Genomic_DNA"/>
</dbReference>
<dbReference type="GO" id="GO:0016020">
    <property type="term" value="C:membrane"/>
    <property type="evidence" value="ECO:0007669"/>
    <property type="project" value="InterPro"/>
</dbReference>
<gene>
    <name evidence="1" type="ORF">OR613_12105</name>
</gene>
<dbReference type="Proteomes" id="UP001210130">
    <property type="component" value="Chromosome"/>
</dbReference>
<organism evidence="1 2">
    <name type="scientific">Klebsiella electrica</name>
    <dbReference type="NCBI Taxonomy" id="1259973"/>
    <lineage>
        <taxon>Bacteria</taxon>
        <taxon>Pseudomonadati</taxon>
        <taxon>Pseudomonadota</taxon>
        <taxon>Gammaproteobacteria</taxon>
        <taxon>Enterobacterales</taxon>
        <taxon>Enterobacteriaceae</taxon>
        <taxon>Klebsiella/Raoultella group</taxon>
        <taxon>Klebsiella</taxon>
    </lineage>
</organism>
<protein>
    <submittedName>
        <fullName evidence="1">Dimethyl sulfoxide reductase anchor subunit</fullName>
    </submittedName>
</protein>
<proteinExistence type="predicted"/>
<keyword evidence="2" id="KW-1185">Reference proteome</keyword>
<dbReference type="AlphaFoldDB" id="A0AAJ5QYB9"/>
<evidence type="ECO:0000313" key="1">
    <source>
        <dbReference type="EMBL" id="WBW63572.1"/>
    </source>
</evidence>
<evidence type="ECO:0000313" key="2">
    <source>
        <dbReference type="Proteomes" id="UP001210130"/>
    </source>
</evidence>